<evidence type="ECO:0000256" key="13">
    <source>
        <dbReference type="RuleBase" id="RU362091"/>
    </source>
</evidence>
<feature type="transmembrane region" description="Helical" evidence="14">
    <location>
        <begin position="78"/>
        <end position="97"/>
    </location>
</feature>
<gene>
    <name evidence="15" type="primary">sglT_27</name>
    <name evidence="15" type="ORF">SMSP2_02714</name>
</gene>
<sequence>MNQLNLFDYSLIAGYFAVLVAVGFYFRKMASASLEDYFLGGRKLPWWTLGISGMAAWLDLTGTMLITSFLFLLGPRGLFIEIRGGVGLVLVFMFIFIGKWHRRSGLMTSAEWMEFRFGDNFWGKFARFAQVLAMMLFAVGMMAYAIKGIGLFFSMFLPFGPAACAAMMLAITCVYTIQSGFYGCVVTDIFQGFCVLIGAGFVVVYAMIAASGADISEVAMRATGNDMWTAAMPTAKVHMPSGYEHYSALGLVTMFFLFRTIFQGMGQHVDNRYFGAAGDRECGLLGFMSGWCLLMRWPLMMGFAILGLFMVTTVFPDQAVVPEATDVIKQHFDDTGVYVDEKIWHEKLAEITSRPGDYAELTAELEDMLGEKWQSKIALLSYHGTIFPERILPAVLLGMIPMGVRGLIIVALMAASMSTINTLINNTSTFFTRDIYQNFIRSKAENKELIYISWTFGLLFTAFGFVIAFYAENINDIWSWIQGGLVGGLVIPWFLRLYWWRFNGGGFAFGLIAGIIGATLQRLIIPEMQEWYQFFYILAIGFVASVAGTFLTNPTDRSVLEVFYKKTRPFGIWGPLKSCLEPDVREDMEKEHKNDIISIPFGMGWLVSMLLLPLYAMIGRWDAFAITFTVFAVSLIGLYHFWYKQLPPPAKKA</sequence>
<organism evidence="15 16">
    <name type="scientific">Limihaloglobus sulfuriphilus</name>
    <dbReference type="NCBI Taxonomy" id="1851148"/>
    <lineage>
        <taxon>Bacteria</taxon>
        <taxon>Pseudomonadati</taxon>
        <taxon>Planctomycetota</taxon>
        <taxon>Phycisphaerae</taxon>
        <taxon>Sedimentisphaerales</taxon>
        <taxon>Sedimentisphaeraceae</taxon>
        <taxon>Limihaloglobus</taxon>
    </lineage>
</organism>
<feature type="transmembrane region" description="Helical" evidence="14">
    <location>
        <begin position="297"/>
        <end position="315"/>
    </location>
</feature>
<dbReference type="PANTHER" id="PTHR48086:SF3">
    <property type="entry name" value="SODIUM_PROLINE SYMPORTER"/>
    <property type="match status" value="1"/>
</dbReference>
<evidence type="ECO:0000256" key="3">
    <source>
        <dbReference type="ARBA" id="ARBA00022448"/>
    </source>
</evidence>
<feature type="transmembrane region" description="Helical" evidence="14">
    <location>
        <begin position="507"/>
        <end position="525"/>
    </location>
</feature>
<dbReference type="GO" id="GO:0005886">
    <property type="term" value="C:plasma membrane"/>
    <property type="evidence" value="ECO:0007669"/>
    <property type="project" value="UniProtKB-SubCell"/>
</dbReference>
<evidence type="ECO:0000256" key="9">
    <source>
        <dbReference type="ARBA" id="ARBA00023065"/>
    </source>
</evidence>
<keyword evidence="16" id="KW-1185">Reference proteome</keyword>
<dbReference type="PANTHER" id="PTHR48086">
    <property type="entry name" value="SODIUM/PROLINE SYMPORTER-RELATED"/>
    <property type="match status" value="1"/>
</dbReference>
<dbReference type="GO" id="GO:0005298">
    <property type="term" value="F:proline:sodium symporter activity"/>
    <property type="evidence" value="ECO:0007669"/>
    <property type="project" value="TreeGrafter"/>
</dbReference>
<feature type="transmembrane region" description="Helical" evidence="14">
    <location>
        <begin position="125"/>
        <end position="146"/>
    </location>
</feature>
<reference evidence="16" key="1">
    <citation type="submission" date="2017-02" db="EMBL/GenBank/DDBJ databases">
        <title>Comparative genomics and description of representatives of a novel lineage of planctomycetes thriving in anoxic sediments.</title>
        <authorList>
            <person name="Spring S."/>
            <person name="Bunk B."/>
            <person name="Sproer C."/>
        </authorList>
    </citation>
    <scope>NUCLEOTIDE SEQUENCE [LARGE SCALE GENOMIC DNA]</scope>
    <source>
        <strain evidence="16">SM-Chi-D1</strain>
    </source>
</reference>
<dbReference type="RefSeq" id="WP_146684534.1">
    <property type="nucleotide sequence ID" value="NZ_CP019646.1"/>
</dbReference>
<feature type="transmembrane region" description="Helical" evidence="14">
    <location>
        <begin position="624"/>
        <end position="643"/>
    </location>
</feature>
<dbReference type="Pfam" id="PF00474">
    <property type="entry name" value="SSF"/>
    <property type="match status" value="2"/>
</dbReference>
<evidence type="ECO:0000313" key="16">
    <source>
        <dbReference type="Proteomes" id="UP000188181"/>
    </source>
</evidence>
<keyword evidence="6" id="KW-0769">Symport</keyword>
<keyword evidence="7 14" id="KW-1133">Transmembrane helix</keyword>
<comment type="similarity">
    <text evidence="2 13">Belongs to the sodium:solute symporter (SSF) (TC 2.A.21) family.</text>
</comment>
<keyword evidence="3" id="KW-0813">Transport</keyword>
<dbReference type="InterPro" id="IPR050277">
    <property type="entry name" value="Sodium:Solute_Symporter"/>
</dbReference>
<feature type="transmembrane region" description="Helical" evidence="14">
    <location>
        <begin position="6"/>
        <end position="26"/>
    </location>
</feature>
<evidence type="ECO:0000313" key="15">
    <source>
        <dbReference type="EMBL" id="AQQ72331.1"/>
    </source>
</evidence>
<dbReference type="InterPro" id="IPR001734">
    <property type="entry name" value="Na/solute_symporter"/>
</dbReference>
<dbReference type="OrthoDB" id="9814523at2"/>
<keyword evidence="8" id="KW-0915">Sodium</keyword>
<evidence type="ECO:0000256" key="8">
    <source>
        <dbReference type="ARBA" id="ARBA00023053"/>
    </source>
</evidence>
<feature type="transmembrane region" description="Helical" evidence="14">
    <location>
        <begin position="245"/>
        <end position="262"/>
    </location>
</feature>
<evidence type="ECO:0000256" key="2">
    <source>
        <dbReference type="ARBA" id="ARBA00006434"/>
    </source>
</evidence>
<keyword evidence="4" id="KW-1003">Cell membrane</keyword>
<feature type="transmembrane region" description="Helical" evidence="14">
    <location>
        <begin position="189"/>
        <end position="210"/>
    </location>
</feature>
<name>A0A1Q2MI14_9BACT</name>
<dbReference type="Gene3D" id="1.20.1730.10">
    <property type="entry name" value="Sodium/glucose cotransporter"/>
    <property type="match status" value="1"/>
</dbReference>
<keyword evidence="9" id="KW-0406">Ion transport</keyword>
<keyword evidence="5 14" id="KW-0812">Transmembrane</keyword>
<dbReference type="STRING" id="1851148.SMSP2_02714"/>
<feature type="transmembrane region" description="Helical" evidence="14">
    <location>
        <begin position="531"/>
        <end position="551"/>
    </location>
</feature>
<protein>
    <submittedName>
        <fullName evidence="15">Na(+)/glucose symporter</fullName>
    </submittedName>
</protein>
<evidence type="ECO:0000256" key="10">
    <source>
        <dbReference type="ARBA" id="ARBA00023136"/>
    </source>
</evidence>
<feature type="transmembrane region" description="Helical" evidence="14">
    <location>
        <begin position="46"/>
        <end position="72"/>
    </location>
</feature>
<dbReference type="InterPro" id="IPR038377">
    <property type="entry name" value="Na/Glc_symporter_sf"/>
</dbReference>
<dbReference type="PROSITE" id="PS50283">
    <property type="entry name" value="NA_SOLUT_SYMP_3"/>
    <property type="match status" value="1"/>
</dbReference>
<keyword evidence="10 14" id="KW-0472">Membrane</keyword>
<evidence type="ECO:0000256" key="14">
    <source>
        <dbReference type="SAM" id="Phobius"/>
    </source>
</evidence>
<evidence type="ECO:0000256" key="4">
    <source>
        <dbReference type="ARBA" id="ARBA00022475"/>
    </source>
</evidence>
<feature type="transmembrane region" description="Helical" evidence="14">
    <location>
        <begin position="596"/>
        <end position="618"/>
    </location>
</feature>
<proteinExistence type="inferred from homology"/>
<accession>A0A1Q2MI14</accession>
<evidence type="ECO:0000256" key="7">
    <source>
        <dbReference type="ARBA" id="ARBA00022989"/>
    </source>
</evidence>
<dbReference type="AlphaFoldDB" id="A0A1Q2MI14"/>
<feature type="transmembrane region" description="Helical" evidence="14">
    <location>
        <begin position="477"/>
        <end position="495"/>
    </location>
</feature>
<feature type="transmembrane region" description="Helical" evidence="14">
    <location>
        <begin position="152"/>
        <end position="177"/>
    </location>
</feature>
<dbReference type="GO" id="GO:0015824">
    <property type="term" value="P:proline transport"/>
    <property type="evidence" value="ECO:0007669"/>
    <property type="project" value="TreeGrafter"/>
</dbReference>
<feature type="transmembrane region" description="Helical" evidence="14">
    <location>
        <begin position="449"/>
        <end position="471"/>
    </location>
</feature>
<dbReference type="EMBL" id="CP019646">
    <property type="protein sequence ID" value="AQQ72331.1"/>
    <property type="molecule type" value="Genomic_DNA"/>
</dbReference>
<comment type="catalytic activity">
    <reaction evidence="12">
        <text>L-proline(in) + Na(+)(in) = L-proline(out) + Na(+)(out)</text>
        <dbReference type="Rhea" id="RHEA:28967"/>
        <dbReference type="ChEBI" id="CHEBI:29101"/>
        <dbReference type="ChEBI" id="CHEBI:60039"/>
    </reaction>
</comment>
<evidence type="ECO:0000256" key="12">
    <source>
        <dbReference type="ARBA" id="ARBA00033708"/>
    </source>
</evidence>
<dbReference type="Proteomes" id="UP000188181">
    <property type="component" value="Chromosome"/>
</dbReference>
<dbReference type="GO" id="GO:0015193">
    <property type="term" value="F:L-proline transmembrane transporter activity"/>
    <property type="evidence" value="ECO:0007669"/>
    <property type="project" value="TreeGrafter"/>
</dbReference>
<keyword evidence="11" id="KW-0739">Sodium transport</keyword>
<evidence type="ECO:0000256" key="11">
    <source>
        <dbReference type="ARBA" id="ARBA00023201"/>
    </source>
</evidence>
<evidence type="ECO:0000256" key="6">
    <source>
        <dbReference type="ARBA" id="ARBA00022847"/>
    </source>
</evidence>
<dbReference type="KEGG" id="pbas:SMSP2_02714"/>
<evidence type="ECO:0000256" key="5">
    <source>
        <dbReference type="ARBA" id="ARBA00022692"/>
    </source>
</evidence>
<comment type="subcellular location">
    <subcellularLocation>
        <location evidence="1">Cell membrane</location>
        <topology evidence="1">Multi-pass membrane protein</topology>
    </subcellularLocation>
</comment>
<evidence type="ECO:0000256" key="1">
    <source>
        <dbReference type="ARBA" id="ARBA00004651"/>
    </source>
</evidence>